<dbReference type="GeneID" id="40100787"/>
<dbReference type="EMBL" id="LR596615">
    <property type="protein sequence ID" value="VUE36415.1"/>
    <property type="molecule type" value="Genomic_DNA"/>
</dbReference>
<gene>
    <name evidence="1" type="primary">g369</name>
</gene>
<evidence type="ECO:0000313" key="3">
    <source>
        <dbReference type="Proteomes" id="UP000240931"/>
    </source>
</evidence>
<dbReference type="Proteomes" id="UP000240931">
    <property type="component" value="Segment"/>
</dbReference>
<organism evidence="1 3">
    <name type="scientific">Yersinia phage fHe-Yen9-04</name>
    <dbReference type="NCBI Taxonomy" id="2052742"/>
    <lineage>
        <taxon>Viruses</taxon>
        <taxon>Duplodnaviria</taxon>
        <taxon>Heunggongvirae</taxon>
        <taxon>Uroviricota</taxon>
        <taxon>Caudoviricetes</taxon>
        <taxon>Eneladusvirus</taxon>
        <taxon>Eneladusvirus Yen904</taxon>
    </lineage>
</organism>
<evidence type="ECO:0000313" key="2">
    <source>
        <dbReference type="EMBL" id="VUE36415.1"/>
    </source>
</evidence>
<keyword evidence="3" id="KW-1185">Reference proteome</keyword>
<dbReference type="RefSeq" id="YP_009623979.1">
    <property type="nucleotide sequence ID" value="NC_042116.1"/>
</dbReference>
<protein>
    <submittedName>
        <fullName evidence="1">Uncharacterized protein</fullName>
    </submittedName>
</protein>
<accession>A0A2C9CXZ4</accession>
<dbReference type="Proteomes" id="UP000317227">
    <property type="component" value="Segment"/>
</dbReference>
<evidence type="ECO:0000313" key="1">
    <source>
        <dbReference type="EMBL" id="SOK58646.1"/>
    </source>
</evidence>
<reference evidence="3" key="2">
    <citation type="submission" date="2017-10" db="EMBL/GenBank/DDBJ databases">
        <authorList>
            <person name="Skurnik M."/>
        </authorList>
    </citation>
    <scope>NUCLEOTIDE SEQUENCE [LARGE SCALE GENOMIC DNA]</scope>
</reference>
<reference evidence="2 4" key="3">
    <citation type="submission" date="2019-06" db="EMBL/GenBank/DDBJ databases">
        <authorList>
            <person name="Bower L."/>
            <person name="Leinonen R."/>
        </authorList>
    </citation>
    <scope>NUCLEOTIDE SEQUENCE [LARGE SCALE GENOMIC DNA]</scope>
</reference>
<dbReference type="OrthoDB" id="35033at10239"/>
<evidence type="ECO:0000313" key="4">
    <source>
        <dbReference type="Proteomes" id="UP000317227"/>
    </source>
</evidence>
<proteinExistence type="predicted"/>
<name>A0A2C9CXZ4_9CAUD</name>
<reference evidence="1" key="1">
    <citation type="submission" date="2017-10" db="EMBL/GenBank/DDBJ databases">
        <authorList>
            <person name="Banno H."/>
            <person name="Chua N.-H."/>
        </authorList>
    </citation>
    <scope>NUCLEOTIDE SEQUENCE [LARGE SCALE GENOMIC DNA]</scope>
</reference>
<sequence length="105" mass="12346">MLNPIFETMLDPDKAYMRFERYDGVRGILTISTETHEVQITDSYIKLDEVRYNQNLVNSYHGVPIYRNLIVMIDYNLFLESNSDEVLGVSKDDVTIILEYYKRLG</sequence>
<dbReference type="KEGG" id="vg:40100787"/>
<dbReference type="EMBL" id="LT960551">
    <property type="protein sequence ID" value="SOK58646.1"/>
    <property type="molecule type" value="Genomic_DNA"/>
</dbReference>